<feature type="compositionally biased region" description="Basic and acidic residues" evidence="1">
    <location>
        <begin position="96"/>
        <end position="105"/>
    </location>
</feature>
<organism evidence="2 3">
    <name type="scientific">Sclerotinia nivalis</name>
    <dbReference type="NCBI Taxonomy" id="352851"/>
    <lineage>
        <taxon>Eukaryota</taxon>
        <taxon>Fungi</taxon>
        <taxon>Dikarya</taxon>
        <taxon>Ascomycota</taxon>
        <taxon>Pezizomycotina</taxon>
        <taxon>Leotiomycetes</taxon>
        <taxon>Helotiales</taxon>
        <taxon>Sclerotiniaceae</taxon>
        <taxon>Sclerotinia</taxon>
    </lineage>
</organism>
<dbReference type="Proteomes" id="UP001152300">
    <property type="component" value="Unassembled WGS sequence"/>
</dbReference>
<sequence>MLEKLENAREKAFSLLESTPGEVDENTRYAAPPFSSMFSLSSASPISASRPSASPSSSASPILSTSPSPNSSATTSDSSSLSSPMDPSSPSSLPKNPEEQSEQKTESPGLDEQLQALIEEGKELDRSQRESGIWE</sequence>
<protein>
    <submittedName>
        <fullName evidence="2">Uncharacterized protein</fullName>
    </submittedName>
</protein>
<evidence type="ECO:0000313" key="3">
    <source>
        <dbReference type="Proteomes" id="UP001152300"/>
    </source>
</evidence>
<feature type="compositionally biased region" description="Basic and acidic residues" evidence="1">
    <location>
        <begin position="119"/>
        <end position="129"/>
    </location>
</feature>
<name>A0A9X0AHM3_9HELO</name>
<proteinExistence type="predicted"/>
<reference evidence="2" key="1">
    <citation type="submission" date="2022-11" db="EMBL/GenBank/DDBJ databases">
        <title>Genome Resource of Sclerotinia nivalis Strain SnTB1, a Plant Pathogen Isolated from American Ginseng.</title>
        <authorList>
            <person name="Fan S."/>
        </authorList>
    </citation>
    <scope>NUCLEOTIDE SEQUENCE</scope>
    <source>
        <strain evidence="2">SnTB1</strain>
    </source>
</reference>
<keyword evidence="3" id="KW-1185">Reference proteome</keyword>
<dbReference type="EMBL" id="JAPEIS010000009">
    <property type="protein sequence ID" value="KAJ8062975.1"/>
    <property type="molecule type" value="Genomic_DNA"/>
</dbReference>
<feature type="compositionally biased region" description="Low complexity" evidence="1">
    <location>
        <begin position="30"/>
        <end position="94"/>
    </location>
</feature>
<evidence type="ECO:0000256" key="1">
    <source>
        <dbReference type="SAM" id="MobiDB-lite"/>
    </source>
</evidence>
<gene>
    <name evidence="2" type="ORF">OCU04_008220</name>
</gene>
<evidence type="ECO:0000313" key="2">
    <source>
        <dbReference type="EMBL" id="KAJ8062975.1"/>
    </source>
</evidence>
<accession>A0A9X0AHM3</accession>
<feature type="region of interest" description="Disordered" evidence="1">
    <location>
        <begin position="13"/>
        <end position="135"/>
    </location>
</feature>
<dbReference type="AlphaFoldDB" id="A0A9X0AHM3"/>
<dbReference type="OrthoDB" id="10628919at2759"/>
<comment type="caution">
    <text evidence="2">The sequence shown here is derived from an EMBL/GenBank/DDBJ whole genome shotgun (WGS) entry which is preliminary data.</text>
</comment>